<gene>
    <name evidence="2" type="ORF">WMQ36_05380</name>
</gene>
<keyword evidence="1" id="KW-0812">Transmembrane</keyword>
<evidence type="ECO:0000256" key="1">
    <source>
        <dbReference type="SAM" id="Phobius"/>
    </source>
</evidence>
<sequence length="40" mass="4481">MKEKIKKYIEDMATCIFIGVWIGAGCAVGFWAVTVMYLGH</sequence>
<dbReference type="Proteomes" id="UP001454086">
    <property type="component" value="Unassembled WGS sequence"/>
</dbReference>
<keyword evidence="3" id="KW-1185">Reference proteome</keyword>
<accession>A0ABV1D3S4</accession>
<organism evidence="2 3">
    <name type="scientific">Enterocloster hominis</name>
    <name type="common">ex Hitch et al. 2024</name>
    <dbReference type="NCBI Taxonomy" id="1917870"/>
    <lineage>
        <taxon>Bacteria</taxon>
        <taxon>Bacillati</taxon>
        <taxon>Bacillota</taxon>
        <taxon>Clostridia</taxon>
        <taxon>Lachnospirales</taxon>
        <taxon>Lachnospiraceae</taxon>
        <taxon>Enterocloster</taxon>
    </lineage>
</organism>
<proteinExistence type="predicted"/>
<evidence type="ECO:0000313" key="2">
    <source>
        <dbReference type="EMBL" id="MEQ2424398.1"/>
    </source>
</evidence>
<evidence type="ECO:0000313" key="3">
    <source>
        <dbReference type="Proteomes" id="UP001454086"/>
    </source>
</evidence>
<feature type="transmembrane region" description="Helical" evidence="1">
    <location>
        <begin position="12"/>
        <end position="38"/>
    </location>
</feature>
<keyword evidence="1" id="KW-0472">Membrane</keyword>
<reference evidence="2 3" key="1">
    <citation type="submission" date="2024-03" db="EMBL/GenBank/DDBJ databases">
        <title>Human intestinal bacterial collection.</title>
        <authorList>
            <person name="Pauvert C."/>
            <person name="Hitch T.C.A."/>
            <person name="Clavel T."/>
        </authorList>
    </citation>
    <scope>NUCLEOTIDE SEQUENCE [LARGE SCALE GENOMIC DNA]</scope>
    <source>
        <strain evidence="2 3">CLA-SR-H021</strain>
    </source>
</reference>
<comment type="caution">
    <text evidence="2">The sequence shown here is derived from an EMBL/GenBank/DDBJ whole genome shotgun (WGS) entry which is preliminary data.</text>
</comment>
<name>A0ABV1D3S4_9FIRM</name>
<keyword evidence="1" id="KW-1133">Transmembrane helix</keyword>
<dbReference type="RefSeq" id="WP_264469852.1">
    <property type="nucleotide sequence ID" value="NZ_JAJFEB010000028.1"/>
</dbReference>
<protein>
    <recommendedName>
        <fullName evidence="4">TMhelix containing protein</fullName>
    </recommendedName>
</protein>
<dbReference type="PROSITE" id="PS51257">
    <property type="entry name" value="PROKAR_LIPOPROTEIN"/>
    <property type="match status" value="1"/>
</dbReference>
<dbReference type="EMBL" id="JBBMFM010000012">
    <property type="protein sequence ID" value="MEQ2424398.1"/>
    <property type="molecule type" value="Genomic_DNA"/>
</dbReference>
<evidence type="ECO:0008006" key="4">
    <source>
        <dbReference type="Google" id="ProtNLM"/>
    </source>
</evidence>